<keyword evidence="3" id="KW-1185">Reference proteome</keyword>
<gene>
    <name evidence="2" type="ORF">J4Q44_G00104820</name>
</gene>
<organism evidence="2 3">
    <name type="scientific">Coregonus suidteri</name>
    <dbReference type="NCBI Taxonomy" id="861788"/>
    <lineage>
        <taxon>Eukaryota</taxon>
        <taxon>Metazoa</taxon>
        <taxon>Chordata</taxon>
        <taxon>Craniata</taxon>
        <taxon>Vertebrata</taxon>
        <taxon>Euteleostomi</taxon>
        <taxon>Actinopterygii</taxon>
        <taxon>Neopterygii</taxon>
        <taxon>Teleostei</taxon>
        <taxon>Protacanthopterygii</taxon>
        <taxon>Salmoniformes</taxon>
        <taxon>Salmonidae</taxon>
        <taxon>Coregoninae</taxon>
        <taxon>Coregonus</taxon>
    </lineage>
</organism>
<feature type="signal peptide" evidence="1">
    <location>
        <begin position="1"/>
        <end position="18"/>
    </location>
</feature>
<dbReference type="EMBL" id="JAGTTL010000008">
    <property type="protein sequence ID" value="KAK6319271.1"/>
    <property type="molecule type" value="Genomic_DNA"/>
</dbReference>
<comment type="caution">
    <text evidence="2">The sequence shown here is derived from an EMBL/GenBank/DDBJ whole genome shotgun (WGS) entry which is preliminary data.</text>
</comment>
<evidence type="ECO:0000313" key="2">
    <source>
        <dbReference type="EMBL" id="KAK6319271.1"/>
    </source>
</evidence>
<reference evidence="2 3" key="1">
    <citation type="submission" date="2021-04" db="EMBL/GenBank/DDBJ databases">
        <authorList>
            <person name="De Guttry C."/>
            <person name="Zahm M."/>
            <person name="Klopp C."/>
            <person name="Cabau C."/>
            <person name="Louis A."/>
            <person name="Berthelot C."/>
            <person name="Parey E."/>
            <person name="Roest Crollius H."/>
            <person name="Montfort J."/>
            <person name="Robinson-Rechavi M."/>
            <person name="Bucao C."/>
            <person name="Bouchez O."/>
            <person name="Gislard M."/>
            <person name="Lluch J."/>
            <person name="Milhes M."/>
            <person name="Lampietro C."/>
            <person name="Lopez Roques C."/>
            <person name="Donnadieu C."/>
            <person name="Braasch I."/>
            <person name="Desvignes T."/>
            <person name="Postlethwait J."/>
            <person name="Bobe J."/>
            <person name="Wedekind C."/>
            <person name="Guiguen Y."/>
        </authorList>
    </citation>
    <scope>NUCLEOTIDE SEQUENCE [LARGE SCALE GENOMIC DNA]</scope>
    <source>
        <strain evidence="2">Cs_M1</strain>
        <tissue evidence="2">Blood</tissue>
    </source>
</reference>
<dbReference type="Proteomes" id="UP001356427">
    <property type="component" value="Unassembled WGS sequence"/>
</dbReference>
<dbReference type="AlphaFoldDB" id="A0AAN8M7E1"/>
<protein>
    <recommendedName>
        <fullName evidence="4">Secreted protein</fullName>
    </recommendedName>
</protein>
<proteinExistence type="predicted"/>
<evidence type="ECO:0000256" key="1">
    <source>
        <dbReference type="SAM" id="SignalP"/>
    </source>
</evidence>
<keyword evidence="1" id="KW-0732">Signal</keyword>
<sequence length="97" mass="11206">MSFYFLFFLQFCICSVGPQKNKFSYCVYFTTIATGRKYQNEYSALLLWSLCLPISFTCACNNCFTLVLTCNKLFKGKLSMCFLERGLEGCLARRKHA</sequence>
<evidence type="ECO:0000313" key="3">
    <source>
        <dbReference type="Proteomes" id="UP001356427"/>
    </source>
</evidence>
<name>A0AAN8M7E1_9TELE</name>
<evidence type="ECO:0008006" key="4">
    <source>
        <dbReference type="Google" id="ProtNLM"/>
    </source>
</evidence>
<feature type="chain" id="PRO_5042859065" description="Secreted protein" evidence="1">
    <location>
        <begin position="19"/>
        <end position="97"/>
    </location>
</feature>
<accession>A0AAN8M7E1</accession>